<dbReference type="EMBL" id="LDUG01000018">
    <property type="protein sequence ID" value="KVW96929.1"/>
    <property type="molecule type" value="Genomic_DNA"/>
</dbReference>
<protein>
    <recommendedName>
        <fullName evidence="3">Ribbon-helix-helix protein CopG domain-containing protein</fullName>
    </recommendedName>
</protein>
<proteinExistence type="predicted"/>
<sequence>MKKAKLIRDSFTMPDGEYALIATLKKRCLDAGVSAKKSEILRAAIANLAKLSDASVVAAVRRLEVIKTGRPAKGSK</sequence>
<accession>A0A125BCY1</accession>
<comment type="caution">
    <text evidence="1">The sequence shown here is derived from an EMBL/GenBank/DDBJ whole genome shotgun (WGS) entry which is preliminary data.</text>
</comment>
<gene>
    <name evidence="1" type="ORF">ABW22_05755</name>
</gene>
<evidence type="ECO:0000313" key="1">
    <source>
        <dbReference type="EMBL" id="KVW96929.1"/>
    </source>
</evidence>
<keyword evidence="2" id="KW-1185">Reference proteome</keyword>
<evidence type="ECO:0008006" key="3">
    <source>
        <dbReference type="Google" id="ProtNLM"/>
    </source>
</evidence>
<dbReference type="AlphaFoldDB" id="A0A125BCY1"/>
<dbReference type="PATRIC" id="fig|36861.3.peg.611"/>
<reference evidence="1 2" key="1">
    <citation type="journal article" date="2015" name="Appl. Environ. Microbiol.">
        <title>Aerobic and Anaerobic Thiosulfate Oxidation by a Cold-Adapted, Subglacial Chemoautotroph.</title>
        <authorList>
            <person name="Harrold Z.R."/>
            <person name="Skidmore M.L."/>
            <person name="Hamilton T.L."/>
            <person name="Desch L."/>
            <person name="Amada K."/>
            <person name="van Gelder W."/>
            <person name="Glover K."/>
            <person name="Roden E.E."/>
            <person name="Boyd E.S."/>
        </authorList>
    </citation>
    <scope>NUCLEOTIDE SEQUENCE [LARGE SCALE GENOMIC DNA]</scope>
    <source>
        <strain evidence="1 2">RG</strain>
    </source>
</reference>
<organism evidence="1 2">
    <name type="scientific">Thiobacillus denitrificans</name>
    <dbReference type="NCBI Taxonomy" id="36861"/>
    <lineage>
        <taxon>Bacteria</taxon>
        <taxon>Pseudomonadati</taxon>
        <taxon>Pseudomonadota</taxon>
        <taxon>Betaproteobacteria</taxon>
        <taxon>Nitrosomonadales</taxon>
        <taxon>Thiobacillaceae</taxon>
        <taxon>Thiobacillus</taxon>
    </lineage>
</organism>
<dbReference type="Proteomes" id="UP000064243">
    <property type="component" value="Unassembled WGS sequence"/>
</dbReference>
<name>A0A125BCY1_THIDE</name>
<evidence type="ECO:0000313" key="2">
    <source>
        <dbReference type="Proteomes" id="UP000064243"/>
    </source>
</evidence>